<protein>
    <submittedName>
        <fullName evidence="2">Uncharacterized protein</fullName>
    </submittedName>
</protein>
<evidence type="ECO:0000313" key="2">
    <source>
        <dbReference type="EMBL" id="MFF3343645.1"/>
    </source>
</evidence>
<evidence type="ECO:0000256" key="1">
    <source>
        <dbReference type="SAM" id="MobiDB-lite"/>
    </source>
</evidence>
<name>A0ABW6RQ02_9ACTN</name>
<proteinExistence type="predicted"/>
<sequence>MGEQLAHSLDTDPAAAVPGPGASAVATWLWLTRLWLPVPPDDIDGLPPERPRQRWDGMSRGIARNHPGAAVDLLTGWAADAAAAAQGHA</sequence>
<dbReference type="Proteomes" id="UP001601976">
    <property type="component" value="Unassembled WGS sequence"/>
</dbReference>
<keyword evidence="3" id="KW-1185">Reference proteome</keyword>
<accession>A0ABW6RQ02</accession>
<reference evidence="2 3" key="1">
    <citation type="submission" date="2024-10" db="EMBL/GenBank/DDBJ databases">
        <title>The Natural Products Discovery Center: Release of the First 8490 Sequenced Strains for Exploring Actinobacteria Biosynthetic Diversity.</title>
        <authorList>
            <person name="Kalkreuter E."/>
            <person name="Kautsar S.A."/>
            <person name="Yang D."/>
            <person name="Bader C.D."/>
            <person name="Teijaro C.N."/>
            <person name="Fluegel L."/>
            <person name="Davis C.M."/>
            <person name="Simpson J.R."/>
            <person name="Lauterbach L."/>
            <person name="Steele A.D."/>
            <person name="Gui C."/>
            <person name="Meng S."/>
            <person name="Li G."/>
            <person name="Viehrig K."/>
            <person name="Ye F."/>
            <person name="Su P."/>
            <person name="Kiefer A.F."/>
            <person name="Nichols A."/>
            <person name="Cepeda A.J."/>
            <person name="Yan W."/>
            <person name="Fan B."/>
            <person name="Jiang Y."/>
            <person name="Adhikari A."/>
            <person name="Zheng C.-J."/>
            <person name="Schuster L."/>
            <person name="Cowan T.M."/>
            <person name="Smanski M.J."/>
            <person name="Chevrette M.G."/>
            <person name="De Carvalho L.P.S."/>
            <person name="Shen B."/>
        </authorList>
    </citation>
    <scope>NUCLEOTIDE SEQUENCE [LARGE SCALE GENOMIC DNA]</scope>
    <source>
        <strain evidence="2 3">NPDC003029</strain>
    </source>
</reference>
<comment type="caution">
    <text evidence="2">The sequence shown here is derived from an EMBL/GenBank/DDBJ whole genome shotgun (WGS) entry which is preliminary data.</text>
</comment>
<dbReference type="RefSeq" id="WP_387899537.1">
    <property type="nucleotide sequence ID" value="NZ_JBIAPK010000017.1"/>
</dbReference>
<feature type="region of interest" description="Disordered" evidence="1">
    <location>
        <begin position="40"/>
        <end position="61"/>
    </location>
</feature>
<dbReference type="EMBL" id="JBIAPK010000017">
    <property type="protein sequence ID" value="MFF3343645.1"/>
    <property type="molecule type" value="Genomic_DNA"/>
</dbReference>
<organism evidence="2 3">
    <name type="scientific">Streptomyces flavidovirens</name>
    <dbReference type="NCBI Taxonomy" id="67298"/>
    <lineage>
        <taxon>Bacteria</taxon>
        <taxon>Bacillati</taxon>
        <taxon>Actinomycetota</taxon>
        <taxon>Actinomycetes</taxon>
        <taxon>Kitasatosporales</taxon>
        <taxon>Streptomycetaceae</taxon>
        <taxon>Streptomyces</taxon>
    </lineage>
</organism>
<evidence type="ECO:0000313" key="3">
    <source>
        <dbReference type="Proteomes" id="UP001601976"/>
    </source>
</evidence>
<gene>
    <name evidence="2" type="ORF">ACFYWW_34020</name>
</gene>
<feature type="compositionally biased region" description="Basic and acidic residues" evidence="1">
    <location>
        <begin position="47"/>
        <end position="57"/>
    </location>
</feature>